<dbReference type="Gene3D" id="3.40.50.720">
    <property type="entry name" value="NAD(P)-binding Rossmann-like Domain"/>
    <property type="match status" value="1"/>
</dbReference>
<dbReference type="Proteomes" id="UP000283509">
    <property type="component" value="Unassembled WGS sequence"/>
</dbReference>
<accession>A0A3R7QBB5</accession>
<comment type="pathway">
    <text evidence="1">Amino-acid biosynthesis; S-adenosyl-L-methionine biosynthesis; S-adenosyl-L-methionine from L-methionine: step 1/1.</text>
</comment>
<dbReference type="InterPro" id="IPR036291">
    <property type="entry name" value="NAD(P)-bd_dom_sf"/>
</dbReference>
<dbReference type="UniPathway" id="UPA00315">
    <property type="reaction ID" value="UER00080"/>
</dbReference>
<evidence type="ECO:0000259" key="7">
    <source>
        <dbReference type="Pfam" id="PF04321"/>
    </source>
</evidence>
<dbReference type="OrthoDB" id="6235964at2759"/>
<dbReference type="GO" id="GO:0048269">
    <property type="term" value="C:methionine adenosyltransferase complex"/>
    <property type="evidence" value="ECO:0007669"/>
    <property type="project" value="TreeGrafter"/>
</dbReference>
<dbReference type="GO" id="GO:0016740">
    <property type="term" value="F:transferase activity"/>
    <property type="evidence" value="ECO:0007669"/>
    <property type="project" value="UniProtKB-KW"/>
</dbReference>
<dbReference type="InterPro" id="IPR005913">
    <property type="entry name" value="dTDP_dehydrorham_reduct"/>
</dbReference>
<reference evidence="8 9" key="2">
    <citation type="submission" date="2019-01" db="EMBL/GenBank/DDBJ databases">
        <title>The decoding of complex shrimp genome reveals the adaptation for benthos swimmer, frequently molting mechanism and breeding impact on genome.</title>
        <authorList>
            <person name="Sun Y."/>
            <person name="Gao Y."/>
            <person name="Yu Y."/>
        </authorList>
    </citation>
    <scope>NUCLEOTIDE SEQUENCE [LARGE SCALE GENOMIC DNA]</scope>
    <source>
        <tissue evidence="8">Muscle</tissue>
    </source>
</reference>
<evidence type="ECO:0000313" key="9">
    <source>
        <dbReference type="Proteomes" id="UP000283509"/>
    </source>
</evidence>
<evidence type="ECO:0000256" key="2">
    <source>
        <dbReference type="ARBA" id="ARBA00008656"/>
    </source>
</evidence>
<evidence type="ECO:0000256" key="6">
    <source>
        <dbReference type="ARBA" id="ARBA00046786"/>
    </source>
</evidence>
<keyword evidence="9" id="KW-1185">Reference proteome</keyword>
<dbReference type="AlphaFoldDB" id="A0A3R7QBB5"/>
<evidence type="ECO:0000256" key="1">
    <source>
        <dbReference type="ARBA" id="ARBA00005224"/>
    </source>
</evidence>
<dbReference type="InterPro" id="IPR029903">
    <property type="entry name" value="RmlD-like-bd"/>
</dbReference>
<dbReference type="GO" id="GO:0006556">
    <property type="term" value="P:S-adenosylmethionine biosynthetic process"/>
    <property type="evidence" value="ECO:0007669"/>
    <property type="project" value="UniProtKB-UniPathway"/>
</dbReference>
<keyword evidence="8" id="KW-0808">Transferase</keyword>
<name>A0A3R7QBB5_PENVA</name>
<comment type="function">
    <text evidence="5">Regulatory subunit of S-adenosylmethionine synthetase 2, an enzyme that catalyzes the formation of S-adenosylmethionine from methionine and ATP. Regulates MAT2A catalytic activity by changing its kinetic properties, increasing its affinity for L-methionine. Can bind NADP (in vitro).</text>
</comment>
<reference evidence="8 9" key="1">
    <citation type="submission" date="2018-04" db="EMBL/GenBank/DDBJ databases">
        <authorList>
            <person name="Zhang X."/>
            <person name="Yuan J."/>
            <person name="Li F."/>
            <person name="Xiang J."/>
        </authorList>
    </citation>
    <scope>NUCLEOTIDE SEQUENCE [LARGE SCALE GENOMIC DNA]</scope>
    <source>
        <tissue evidence="8">Muscle</tissue>
    </source>
</reference>
<dbReference type="STRING" id="6689.A0A3R7QBB5"/>
<dbReference type="CDD" id="cd05254">
    <property type="entry name" value="dTDP_HR_like_SDR_e"/>
    <property type="match status" value="1"/>
</dbReference>
<protein>
    <recommendedName>
        <fullName evidence="3">Methionine adenosyltransferase 2 subunit beta</fullName>
    </recommendedName>
    <alternativeName>
        <fullName evidence="4">Methionine adenosyltransferase II beta</fullName>
    </alternativeName>
</protein>
<dbReference type="FunFam" id="3.40.50.720:FF:000357">
    <property type="entry name" value="Methionine adenosyltransferase 2 subunit beta"/>
    <property type="match status" value="1"/>
</dbReference>
<proteinExistence type="inferred from homology"/>
<dbReference type="PANTHER" id="PTHR10491:SF4">
    <property type="entry name" value="METHIONINE ADENOSYLTRANSFERASE 2 SUBUNIT BETA"/>
    <property type="match status" value="1"/>
</dbReference>
<comment type="similarity">
    <text evidence="2">Belongs to the dTDP-4-dehydrorhamnose reductase family. MAT2B subfamily.</text>
</comment>
<evidence type="ECO:0000256" key="4">
    <source>
        <dbReference type="ARBA" id="ARBA00029977"/>
    </source>
</evidence>
<dbReference type="SUPFAM" id="SSF51735">
    <property type="entry name" value="NAD(P)-binding Rossmann-fold domains"/>
    <property type="match status" value="1"/>
</dbReference>
<organism evidence="8 9">
    <name type="scientific">Penaeus vannamei</name>
    <name type="common">Whiteleg shrimp</name>
    <name type="synonym">Litopenaeus vannamei</name>
    <dbReference type="NCBI Taxonomy" id="6689"/>
    <lineage>
        <taxon>Eukaryota</taxon>
        <taxon>Metazoa</taxon>
        <taxon>Ecdysozoa</taxon>
        <taxon>Arthropoda</taxon>
        <taxon>Crustacea</taxon>
        <taxon>Multicrustacea</taxon>
        <taxon>Malacostraca</taxon>
        <taxon>Eumalacostraca</taxon>
        <taxon>Eucarida</taxon>
        <taxon>Decapoda</taxon>
        <taxon>Dendrobranchiata</taxon>
        <taxon>Penaeoidea</taxon>
        <taxon>Penaeidae</taxon>
        <taxon>Penaeus</taxon>
    </lineage>
</organism>
<evidence type="ECO:0000313" key="8">
    <source>
        <dbReference type="EMBL" id="ROT62429.1"/>
    </source>
</evidence>
<dbReference type="PANTHER" id="PTHR10491">
    <property type="entry name" value="DTDP-4-DEHYDRORHAMNOSE REDUCTASE"/>
    <property type="match status" value="1"/>
</dbReference>
<sequence length="294" mass="32482">MRVLVTGGSGLLGRAVMKVFQEKNWNVLGTAFSRVSQGLVKCDLTDSSSVEALIEKEKPDFIIHAAAERAPDAVENRYEETRKLNVAASSHLAAVAKRIGSKLIYISTDYVFDGTSPPYRETDTCNPLNKYGQTKLDGEKAVLKEDPSACILRVPILYGPVEKVDESAVTCLLPLLQSKAPKKASHYEKRYPVHVRDVALILRDLVIAITKDKEINGIFQWSGKEQLTKYDMIVAMSRVLSLSHDHITPDPNPAPGAPRPYDARMDSSRLEALGISHHTAFDVGIKECLSPWLV</sequence>
<evidence type="ECO:0000256" key="5">
    <source>
        <dbReference type="ARBA" id="ARBA00045998"/>
    </source>
</evidence>
<dbReference type="EMBL" id="QCYY01003684">
    <property type="protein sequence ID" value="ROT62429.1"/>
    <property type="molecule type" value="Genomic_DNA"/>
</dbReference>
<gene>
    <name evidence="8" type="ORF">C7M84_019727</name>
</gene>
<evidence type="ECO:0000256" key="3">
    <source>
        <dbReference type="ARBA" id="ARBA00021596"/>
    </source>
</evidence>
<comment type="subunit">
    <text evidence="6">Heterotrimer; composed of a catalytic MAT2A homodimer that binds one regulatory MAT2B chain. Heterohexamer; composed of a central, catalytic MAT2A homotetramer flanked on either side by a regulatory MAT2B chain. NADP binding increases the affinity for MAT2A.</text>
</comment>
<feature type="domain" description="RmlD-like substrate binding" evidence="7">
    <location>
        <begin position="1"/>
        <end position="290"/>
    </location>
</feature>
<dbReference type="GO" id="GO:0048270">
    <property type="term" value="F:methionine adenosyltransferase regulator activity"/>
    <property type="evidence" value="ECO:0007669"/>
    <property type="project" value="TreeGrafter"/>
</dbReference>
<dbReference type="Pfam" id="PF04321">
    <property type="entry name" value="RmlD_sub_bind"/>
    <property type="match status" value="1"/>
</dbReference>
<comment type="caution">
    <text evidence="8">The sequence shown here is derived from an EMBL/GenBank/DDBJ whole genome shotgun (WGS) entry which is preliminary data.</text>
</comment>